<organism evidence="2 3">
    <name type="scientific">Allopontixanthobacter confluentis</name>
    <dbReference type="NCBI Taxonomy" id="1849021"/>
    <lineage>
        <taxon>Bacteria</taxon>
        <taxon>Pseudomonadati</taxon>
        <taxon>Pseudomonadota</taxon>
        <taxon>Alphaproteobacteria</taxon>
        <taxon>Sphingomonadales</taxon>
        <taxon>Erythrobacteraceae</taxon>
        <taxon>Allopontixanthobacter</taxon>
    </lineage>
</organism>
<dbReference type="InterPro" id="IPR022998">
    <property type="entry name" value="ThiamineP_synth_TenI"/>
</dbReference>
<dbReference type="RefSeq" id="WP_160601972.1">
    <property type="nucleotide sequence ID" value="NZ_WTYU01000002.1"/>
</dbReference>
<dbReference type="CDD" id="cd00564">
    <property type="entry name" value="TMP_TenI"/>
    <property type="match status" value="1"/>
</dbReference>
<dbReference type="EMBL" id="WTYU01000002">
    <property type="protein sequence ID" value="MXP15453.1"/>
    <property type="molecule type" value="Genomic_DNA"/>
</dbReference>
<feature type="domain" description="Thiamine phosphate synthase/TenI" evidence="1">
    <location>
        <begin position="28"/>
        <end position="170"/>
    </location>
</feature>
<dbReference type="Pfam" id="PF02581">
    <property type="entry name" value="TMP-TENI"/>
    <property type="match status" value="1"/>
</dbReference>
<protein>
    <submittedName>
        <fullName evidence="2">Thiamine phosphate synthase</fullName>
    </submittedName>
</protein>
<dbReference type="InterPro" id="IPR013785">
    <property type="entry name" value="Aldolase_TIM"/>
</dbReference>
<dbReference type="AlphaFoldDB" id="A0A6L7GH97"/>
<evidence type="ECO:0000259" key="1">
    <source>
        <dbReference type="Pfam" id="PF02581"/>
    </source>
</evidence>
<accession>A0A6L7GH97</accession>
<evidence type="ECO:0000313" key="3">
    <source>
        <dbReference type="Proteomes" id="UP000473531"/>
    </source>
</evidence>
<gene>
    <name evidence="2" type="ORF">GRI44_11895</name>
</gene>
<dbReference type="GO" id="GO:0009228">
    <property type="term" value="P:thiamine biosynthetic process"/>
    <property type="evidence" value="ECO:0007669"/>
    <property type="project" value="UniProtKB-KW"/>
</dbReference>
<proteinExistence type="predicted"/>
<dbReference type="InterPro" id="IPR036206">
    <property type="entry name" value="ThiamineP_synth_sf"/>
</dbReference>
<dbReference type="Gene3D" id="3.20.20.70">
    <property type="entry name" value="Aldolase class I"/>
    <property type="match status" value="1"/>
</dbReference>
<dbReference type="SUPFAM" id="SSF51391">
    <property type="entry name" value="Thiamin phosphate synthase"/>
    <property type="match status" value="1"/>
</dbReference>
<sequence>MAVTTCHTSQCTGIPDLWLLSDARNDAVLDHALCALPNGSGLVFRHYHLAPAARRARFDTLAATARRGGHLVIMADDGQLAEIWGADGIYGPAQRLPAATGLMRLAAVHDEDEIRSANDIDADAVFLSPVFPTRSHPAASGLGPERFRQLASLAQMPVIALGGMTHGRARSLGWPRWAAIDGLVAELDS</sequence>
<keyword evidence="3" id="KW-1185">Reference proteome</keyword>
<comment type="caution">
    <text evidence="2">The sequence shown here is derived from an EMBL/GenBank/DDBJ whole genome shotgun (WGS) entry which is preliminary data.</text>
</comment>
<dbReference type="Proteomes" id="UP000473531">
    <property type="component" value="Unassembled WGS sequence"/>
</dbReference>
<reference evidence="2 3" key="1">
    <citation type="submission" date="2019-12" db="EMBL/GenBank/DDBJ databases">
        <title>Genomic-based taxomic classification of the family Erythrobacteraceae.</title>
        <authorList>
            <person name="Xu L."/>
        </authorList>
    </citation>
    <scope>NUCLEOTIDE SEQUENCE [LARGE SCALE GENOMIC DNA]</scope>
    <source>
        <strain evidence="2 3">KCTC 52259</strain>
    </source>
</reference>
<name>A0A6L7GH97_9SPHN</name>
<evidence type="ECO:0000313" key="2">
    <source>
        <dbReference type="EMBL" id="MXP15453.1"/>
    </source>
</evidence>
<dbReference type="OrthoDB" id="8446047at2"/>